<proteinExistence type="predicted"/>
<evidence type="ECO:0000256" key="1">
    <source>
        <dbReference type="ARBA" id="ARBA00022679"/>
    </source>
</evidence>
<dbReference type="CDD" id="cd03794">
    <property type="entry name" value="GT4_WbuB-like"/>
    <property type="match status" value="1"/>
</dbReference>
<comment type="caution">
    <text evidence="3">The sequence shown here is derived from an EMBL/GenBank/DDBJ whole genome shotgun (WGS) entry which is preliminary data.</text>
</comment>
<name>A0ABU9U3U9_9GAMM</name>
<protein>
    <submittedName>
        <fullName evidence="3">Glycosyltransferase family 4 protein</fullName>
    </submittedName>
</protein>
<evidence type="ECO:0000313" key="4">
    <source>
        <dbReference type="Proteomes" id="UP001388366"/>
    </source>
</evidence>
<dbReference type="Proteomes" id="UP001388366">
    <property type="component" value="Unassembled WGS sequence"/>
</dbReference>
<dbReference type="SUPFAM" id="SSF53756">
    <property type="entry name" value="UDP-Glycosyltransferase/glycogen phosphorylase"/>
    <property type="match status" value="1"/>
</dbReference>
<dbReference type="Pfam" id="PF00534">
    <property type="entry name" value="Glycos_transf_1"/>
    <property type="match status" value="1"/>
</dbReference>
<evidence type="ECO:0000313" key="3">
    <source>
        <dbReference type="EMBL" id="MEM5551711.1"/>
    </source>
</evidence>
<dbReference type="Gene3D" id="3.40.50.2000">
    <property type="entry name" value="Glycogen Phosphorylase B"/>
    <property type="match status" value="2"/>
</dbReference>
<dbReference type="PANTHER" id="PTHR46401">
    <property type="entry name" value="GLYCOSYLTRANSFERASE WBBK-RELATED"/>
    <property type="match status" value="1"/>
</dbReference>
<organism evidence="3 4">
    <name type="scientific">Pseudoalteromonas neustonica</name>
    <dbReference type="NCBI Taxonomy" id="1840331"/>
    <lineage>
        <taxon>Bacteria</taxon>
        <taxon>Pseudomonadati</taxon>
        <taxon>Pseudomonadota</taxon>
        <taxon>Gammaproteobacteria</taxon>
        <taxon>Alteromonadales</taxon>
        <taxon>Pseudoalteromonadaceae</taxon>
        <taxon>Pseudoalteromonas</taxon>
    </lineage>
</organism>
<dbReference type="EMBL" id="JBBMQU010000023">
    <property type="protein sequence ID" value="MEM5551711.1"/>
    <property type="molecule type" value="Genomic_DNA"/>
</dbReference>
<dbReference type="PANTHER" id="PTHR46401:SF2">
    <property type="entry name" value="GLYCOSYLTRANSFERASE WBBK-RELATED"/>
    <property type="match status" value="1"/>
</dbReference>
<sequence length="389" mass="43503">MKVLVLSFYYAPDLCAGSFRTTALIEQLKKQADIEIEVITTMPNRYASFEAGALEFEKNDNVTVRRIALPSHKSGMLDQIKSFATFYRQANKLVCNKEYDLVFATSSRLFTAFLGARIARNTNVPLYLDIRDIFVDTLKDVLSSKVTFFLKPILALIESYTFSSAKHINLVSRGFEGYFVGRFKKANYTWFTNGIDSEFLSAATKIEKVKNEQSVLTVLYAGNIGEGQGLHTIIPELAKLAGTRYQFKIIGDGGRKASLLTSSEDIANISFHPPVNREQLIKEYLNADILFLHLNDYPAFEKVLPSKIFEYAAMGKPILAGVSGYAAEFINSEVSNADVFHPSNYEQAAAALNNLQLSHTDRGDFVSKYTRANIMAEMACSITHYGEKK</sequence>
<dbReference type="InterPro" id="IPR001296">
    <property type="entry name" value="Glyco_trans_1"/>
</dbReference>
<evidence type="ECO:0000259" key="2">
    <source>
        <dbReference type="Pfam" id="PF00534"/>
    </source>
</evidence>
<keyword evidence="4" id="KW-1185">Reference proteome</keyword>
<gene>
    <name evidence="3" type="ORF">WNY63_13325</name>
</gene>
<feature type="domain" description="Glycosyl transferase family 1" evidence="2">
    <location>
        <begin position="208"/>
        <end position="356"/>
    </location>
</feature>
<keyword evidence="1" id="KW-0808">Transferase</keyword>
<dbReference type="RefSeq" id="WP_342884090.1">
    <property type="nucleotide sequence ID" value="NZ_JBBMQU010000023.1"/>
</dbReference>
<accession>A0ABU9U3U9</accession>
<reference evidence="3 4" key="1">
    <citation type="submission" date="2024-03" db="EMBL/GenBank/DDBJ databases">
        <title>Community enrichment and isolation of bacterial strains for fucoidan degradation.</title>
        <authorList>
            <person name="Sichert A."/>
        </authorList>
    </citation>
    <scope>NUCLEOTIDE SEQUENCE [LARGE SCALE GENOMIC DNA]</scope>
    <source>
        <strain evidence="3 4">AS81</strain>
    </source>
</reference>